<evidence type="ECO:0000259" key="1">
    <source>
        <dbReference type="Pfam" id="PF12697"/>
    </source>
</evidence>
<dbReference type="Gene3D" id="3.40.50.1820">
    <property type="entry name" value="alpha/beta hydrolase"/>
    <property type="match status" value="1"/>
</dbReference>
<dbReference type="EMBL" id="JACCFK010000001">
    <property type="protein sequence ID" value="NYI89898.1"/>
    <property type="molecule type" value="Genomic_DNA"/>
</dbReference>
<dbReference type="Proteomes" id="UP000549616">
    <property type="component" value="Unassembled WGS sequence"/>
</dbReference>
<proteinExistence type="predicted"/>
<dbReference type="SUPFAM" id="SSF53474">
    <property type="entry name" value="alpha/beta-Hydrolases"/>
    <property type="match status" value="1"/>
</dbReference>
<reference evidence="2 3" key="1">
    <citation type="submission" date="2020-07" db="EMBL/GenBank/DDBJ databases">
        <title>Sequencing the genomes of 1000 actinobacteria strains.</title>
        <authorList>
            <person name="Klenk H.-P."/>
        </authorList>
    </citation>
    <scope>NUCLEOTIDE SEQUENCE [LARGE SCALE GENOMIC DNA]</scope>
    <source>
        <strain evidence="2 3">DSM 104006</strain>
    </source>
</reference>
<dbReference type="InterPro" id="IPR000073">
    <property type="entry name" value="AB_hydrolase_1"/>
</dbReference>
<feature type="domain" description="AB hydrolase-1" evidence="1">
    <location>
        <begin position="5"/>
        <end position="227"/>
    </location>
</feature>
<dbReference type="InterPro" id="IPR029058">
    <property type="entry name" value="AB_hydrolase_fold"/>
</dbReference>
<protein>
    <submittedName>
        <fullName evidence="2">Pimeloyl-ACP methyl ester carboxylesterase</fullName>
    </submittedName>
</protein>
<evidence type="ECO:0000313" key="3">
    <source>
        <dbReference type="Proteomes" id="UP000549616"/>
    </source>
</evidence>
<name>A0A853B436_9PSEU</name>
<comment type="caution">
    <text evidence="2">The sequence shown here is derived from an EMBL/GenBank/DDBJ whole genome shotgun (WGS) entry which is preliminary data.</text>
</comment>
<accession>A0A853B436</accession>
<dbReference type="Pfam" id="PF12697">
    <property type="entry name" value="Abhydrolase_6"/>
    <property type="match status" value="1"/>
</dbReference>
<dbReference type="PANTHER" id="PTHR37017">
    <property type="entry name" value="AB HYDROLASE-1 DOMAIN-CONTAINING PROTEIN-RELATED"/>
    <property type="match status" value="1"/>
</dbReference>
<organism evidence="2 3">
    <name type="scientific">Amycolatopsis endophytica</name>
    <dbReference type="NCBI Taxonomy" id="860233"/>
    <lineage>
        <taxon>Bacteria</taxon>
        <taxon>Bacillati</taxon>
        <taxon>Actinomycetota</taxon>
        <taxon>Actinomycetes</taxon>
        <taxon>Pseudonocardiales</taxon>
        <taxon>Pseudonocardiaceae</taxon>
        <taxon>Amycolatopsis</taxon>
    </lineage>
</organism>
<gene>
    <name evidence="2" type="ORF">HNR02_003221</name>
</gene>
<evidence type="ECO:0000313" key="2">
    <source>
        <dbReference type="EMBL" id="NYI89898.1"/>
    </source>
</evidence>
<sequence length="242" mass="26394">MTTYVLVHGGWRGGWVYQPLATMLRARGHVVYTPSLSGSAEHSHRLNGDITLSTHVEDLVNLIKWEQLDDIVLVGHSYGGMVITGAADRERRHVRGLVYLDAVVPSPGKSMVEDYPAWRTAFVEAASGNRGLYMDPLPASFFGVRPENQKLVDELSTPFPLATAIEKLAFSPETLENLPKTFVLAEGWDANPYVINKGLAEDPAWSFHTVPVGHDLMLDAPDLVADVLTGPGARTTLLPAPS</sequence>
<dbReference type="AlphaFoldDB" id="A0A853B436"/>
<dbReference type="InterPro" id="IPR052897">
    <property type="entry name" value="Sec-Metab_Biosynth_Hydrolase"/>
</dbReference>
<dbReference type="PANTHER" id="PTHR37017:SF11">
    <property type="entry name" value="ESTERASE_LIPASE_THIOESTERASE DOMAIN-CONTAINING PROTEIN"/>
    <property type="match status" value="1"/>
</dbReference>
<keyword evidence="3" id="KW-1185">Reference proteome</keyword>
<dbReference type="RefSeq" id="WP_179773978.1">
    <property type="nucleotide sequence ID" value="NZ_JACCFK010000001.1"/>
</dbReference>
<dbReference type="GO" id="GO:0003824">
    <property type="term" value="F:catalytic activity"/>
    <property type="evidence" value="ECO:0007669"/>
    <property type="project" value="UniProtKB-ARBA"/>
</dbReference>